<name>A0A917NCL1_9GAMM</name>
<feature type="coiled-coil region" evidence="6">
    <location>
        <begin position="174"/>
        <end position="310"/>
    </location>
</feature>
<dbReference type="InterPro" id="IPR003395">
    <property type="entry name" value="RecF/RecN/SMC_N"/>
</dbReference>
<keyword evidence="5 6" id="KW-0238">DNA-binding</keyword>
<dbReference type="OrthoDB" id="9808768at2"/>
<dbReference type="EMBL" id="BMOB01000007">
    <property type="protein sequence ID" value="GGI88745.1"/>
    <property type="molecule type" value="Genomic_DNA"/>
</dbReference>
<proteinExistence type="inferred from homology"/>
<dbReference type="GO" id="GO:0030261">
    <property type="term" value="P:chromosome condensation"/>
    <property type="evidence" value="ECO:0007669"/>
    <property type="project" value="InterPro"/>
</dbReference>
<keyword evidence="2 6" id="KW-0547">Nucleotide-binding</keyword>
<comment type="caution">
    <text evidence="8">The sequence shown here is derived from an EMBL/GenBank/DDBJ whole genome shotgun (WGS) entry which is preliminary data.</text>
</comment>
<dbReference type="HAMAP" id="MF_01894">
    <property type="entry name" value="Smc_prok"/>
    <property type="match status" value="1"/>
</dbReference>
<dbReference type="SUPFAM" id="SSF52540">
    <property type="entry name" value="P-loop containing nucleoside triphosphate hydrolases"/>
    <property type="match status" value="1"/>
</dbReference>
<gene>
    <name evidence="6 8" type="primary">smc</name>
    <name evidence="8" type="ORF">GCM10007966_16850</name>
</gene>
<dbReference type="Gene3D" id="3.40.50.300">
    <property type="entry name" value="P-loop containing nucleotide triphosphate hydrolases"/>
    <property type="match status" value="2"/>
</dbReference>
<dbReference type="GO" id="GO:0005737">
    <property type="term" value="C:cytoplasm"/>
    <property type="evidence" value="ECO:0007669"/>
    <property type="project" value="UniProtKB-SubCell"/>
</dbReference>
<evidence type="ECO:0000256" key="6">
    <source>
        <dbReference type="HAMAP-Rule" id="MF_01894"/>
    </source>
</evidence>
<dbReference type="CDD" id="cd03278">
    <property type="entry name" value="ABC_SMC_barmotin"/>
    <property type="match status" value="2"/>
</dbReference>
<protein>
    <recommendedName>
        <fullName evidence="6">Chromosome partition protein Smc</fullName>
    </recommendedName>
</protein>
<dbReference type="GO" id="GO:0007059">
    <property type="term" value="P:chromosome segregation"/>
    <property type="evidence" value="ECO:0007669"/>
    <property type="project" value="UniProtKB-UniRule"/>
</dbReference>
<accession>A0A917NCL1</accession>
<dbReference type="AlphaFoldDB" id="A0A917NCL1"/>
<keyword evidence="9" id="KW-1185">Reference proteome</keyword>
<evidence type="ECO:0000256" key="3">
    <source>
        <dbReference type="ARBA" id="ARBA00022840"/>
    </source>
</evidence>
<dbReference type="PANTHER" id="PTHR43977">
    <property type="entry name" value="STRUCTURAL MAINTENANCE OF CHROMOSOMES PROTEIN 3"/>
    <property type="match status" value="1"/>
</dbReference>
<dbReference type="GO" id="GO:0006260">
    <property type="term" value="P:DNA replication"/>
    <property type="evidence" value="ECO:0007669"/>
    <property type="project" value="UniProtKB-UniRule"/>
</dbReference>
<feature type="binding site" evidence="6">
    <location>
        <begin position="36"/>
        <end position="43"/>
    </location>
    <ligand>
        <name>ATP</name>
        <dbReference type="ChEBI" id="CHEBI:30616"/>
    </ligand>
</feature>
<dbReference type="GO" id="GO:0016887">
    <property type="term" value="F:ATP hydrolysis activity"/>
    <property type="evidence" value="ECO:0007669"/>
    <property type="project" value="InterPro"/>
</dbReference>
<dbReference type="InterPro" id="IPR027417">
    <property type="entry name" value="P-loop_NTPase"/>
</dbReference>
<dbReference type="GO" id="GO:0005524">
    <property type="term" value="F:ATP binding"/>
    <property type="evidence" value="ECO:0007669"/>
    <property type="project" value="UniProtKB-UniRule"/>
</dbReference>
<evidence type="ECO:0000259" key="7">
    <source>
        <dbReference type="Pfam" id="PF02463"/>
    </source>
</evidence>
<dbReference type="InterPro" id="IPR011890">
    <property type="entry name" value="SMC_prok"/>
</dbReference>
<keyword evidence="3 6" id="KW-0067">ATP-binding</keyword>
<dbReference type="NCBIfam" id="TIGR02168">
    <property type="entry name" value="SMC_prok_B"/>
    <property type="match status" value="1"/>
</dbReference>
<comment type="function">
    <text evidence="6">Required for chromosome condensation and partitioning.</text>
</comment>
<evidence type="ECO:0000313" key="9">
    <source>
        <dbReference type="Proteomes" id="UP000630149"/>
    </source>
</evidence>
<dbReference type="InterPro" id="IPR024704">
    <property type="entry name" value="SMC"/>
</dbReference>
<organism evidence="8 9">
    <name type="scientific">Legionella impletisoli</name>
    <dbReference type="NCBI Taxonomy" id="343510"/>
    <lineage>
        <taxon>Bacteria</taxon>
        <taxon>Pseudomonadati</taxon>
        <taxon>Pseudomonadota</taxon>
        <taxon>Gammaproteobacteria</taxon>
        <taxon>Legionellales</taxon>
        <taxon>Legionellaceae</taxon>
        <taxon>Legionella</taxon>
    </lineage>
</organism>
<comment type="subcellular location">
    <subcellularLocation>
        <location evidence="6">Cytoplasm</location>
    </subcellularLocation>
</comment>
<keyword evidence="4 6" id="KW-0175">Coiled coil</keyword>
<dbReference type="Proteomes" id="UP000630149">
    <property type="component" value="Unassembled WGS sequence"/>
</dbReference>
<dbReference type="Pfam" id="PF02463">
    <property type="entry name" value="SMC_N"/>
    <property type="match status" value="1"/>
</dbReference>
<reference evidence="8" key="2">
    <citation type="submission" date="2020-09" db="EMBL/GenBank/DDBJ databases">
        <authorList>
            <person name="Sun Q."/>
            <person name="Ohkuma M."/>
        </authorList>
    </citation>
    <scope>NUCLEOTIDE SEQUENCE</scope>
    <source>
        <strain evidence="8">JCM 13919</strain>
    </source>
</reference>
<dbReference type="SUPFAM" id="SSF75553">
    <property type="entry name" value="Smc hinge domain"/>
    <property type="match status" value="1"/>
</dbReference>
<evidence type="ECO:0000256" key="1">
    <source>
        <dbReference type="ARBA" id="ARBA00022490"/>
    </source>
</evidence>
<evidence type="ECO:0000256" key="4">
    <source>
        <dbReference type="ARBA" id="ARBA00023054"/>
    </source>
</evidence>
<dbReference type="InterPro" id="IPR036277">
    <property type="entry name" value="SMC_hinge_sf"/>
</dbReference>
<evidence type="ECO:0000256" key="5">
    <source>
        <dbReference type="ARBA" id="ARBA00023125"/>
    </source>
</evidence>
<sequence length="1168" mass="133697">MTKSMRLKQLKLSGFKSFVDPTVIPFPSQLVAVVGPNGCGKSNIIDAVRWVMGESSAKNLRGESMVDVIFNGSSNRKPVGQASVELVFDNSLGKLSGQYVSFQEVAVKRLVTRDGDSTYFLNGTRCRRRDINDLFLGTGAGARGYAIIGQDMISKIIEARPDDLKTYLEEAAGVSKYKERKRETLQRISNTRENLDRVQDIREELGKQLARLERQAKAAERYTQLKNEERRYKSEILTLKWTELNQALASQRNKIAESSRVVEQHKAKLATCKNELVQHQDFLHTGNQELQAIQQQYYQVSNEIARLEESIQQRITEKNRIAKEMGEIERDLDETFKRLQSDKSQLTKSSNAYELLQQSLSTLHADYTNQVSKLKSLQFEVSQNQEAWQSFLTRKNHALREIELASLQLKHLSERKQDTLLRLEALNRELYEQDLEPLEVEVNELIQKEQSITEDLQEAQRKLENTQHQATSLRAKVVEREQQLRNAEINAQQIATEYASLLAAQQSAFQAKNEWCSLPEWQDKTRVIDEILVEEPWQFALEVVLGDSVHGIMLDALEEASLNTTPTHSGVFVVREEKSSMPTSYPRLIDKMKGPIPCWIYSLQQIFAAENLTEARQWLTFLSEGQSVITMDGVWMGRGWIKTAPQQTKDEASFLTRQKVLTRLSKKKTEANGEVLQIQQETMKLQEVLNCIFDEVESLKALVFDTQNNLHQIKAVKDQKLNTLVQRKKRYSILQEEIETLTTTLESLTEEAVHAEDKAKNRELESCHFDEEEEKLLEVRKLAESSLDAYQHQLEAIQQLLRQTQLQSDREALSVEQCKSSIQREEKLIDSLKQKQQELLLRYKELNIPEEEVRKPLLEKTNVFNELEASLSNRQETIDTLRQQIVIINQVAKEAESLTIAAEEALQQQKLEEQALRIRAEGYVDSLIDLGLKPETVRETIPKDASRTEHERVLKEIEEKIKRLGAINLVAIEEYQTELKRKQHLDHQYQDLSEALNTLEKAIAKMDDETTTRLKATFDHVNESFQMLFPRLFGGGRAKLELTCDNLLEAGVMVTAQPPGKRNSTIHMLSGGEKAMTAVALVFAIFHLNPAPFCMLDEVDAPLDDANVRRFCSLVKEMSTCVQFLFITHNKVTMELADQLIGVTMREPGVSRIVAVDVEEALSYTQRH</sequence>
<feature type="domain" description="RecF/RecN/SMC N-terminal" evidence="7">
    <location>
        <begin position="7"/>
        <end position="1151"/>
    </location>
</feature>
<feature type="coiled-coil region" evidence="6">
    <location>
        <begin position="947"/>
        <end position="1009"/>
    </location>
</feature>
<keyword evidence="1 6" id="KW-0963">Cytoplasm</keyword>
<dbReference type="GO" id="GO:0005694">
    <property type="term" value="C:chromosome"/>
    <property type="evidence" value="ECO:0007669"/>
    <property type="project" value="InterPro"/>
</dbReference>
<evidence type="ECO:0000313" key="8">
    <source>
        <dbReference type="EMBL" id="GGI88745.1"/>
    </source>
</evidence>
<dbReference type="PIRSF" id="PIRSF005719">
    <property type="entry name" value="SMC"/>
    <property type="match status" value="1"/>
</dbReference>
<comment type="subunit">
    <text evidence="6">Homodimer.</text>
</comment>
<feature type="coiled-coil region" evidence="6">
    <location>
        <begin position="731"/>
        <end position="912"/>
    </location>
</feature>
<comment type="similarity">
    <text evidence="6">Belongs to the SMC family.</text>
</comment>
<reference evidence="8" key="1">
    <citation type="journal article" date="2014" name="Int. J. Syst. Evol. Microbiol.">
        <title>Complete genome sequence of Corynebacterium casei LMG S-19264T (=DSM 44701T), isolated from a smear-ripened cheese.</title>
        <authorList>
            <consortium name="US DOE Joint Genome Institute (JGI-PGF)"/>
            <person name="Walter F."/>
            <person name="Albersmeier A."/>
            <person name="Kalinowski J."/>
            <person name="Ruckert C."/>
        </authorList>
    </citation>
    <scope>NUCLEOTIDE SEQUENCE</scope>
    <source>
        <strain evidence="8">JCM 13919</strain>
    </source>
</reference>
<feature type="coiled-coil region" evidence="6">
    <location>
        <begin position="395"/>
        <end position="497"/>
    </location>
</feature>
<evidence type="ECO:0000256" key="2">
    <source>
        <dbReference type="ARBA" id="ARBA00022741"/>
    </source>
</evidence>
<dbReference type="GO" id="GO:0003677">
    <property type="term" value="F:DNA binding"/>
    <property type="evidence" value="ECO:0007669"/>
    <property type="project" value="UniProtKB-UniRule"/>
</dbReference>
<comment type="domain">
    <text evidence="6">Contains large globular domains required for ATP hydrolysis at each terminus and a third globular domain forming a flexible hinge near the middle of the molecule. These domains are separated by coiled-coil structures.</text>
</comment>
<dbReference type="GO" id="GO:0007062">
    <property type="term" value="P:sister chromatid cohesion"/>
    <property type="evidence" value="ECO:0007669"/>
    <property type="project" value="InterPro"/>
</dbReference>